<proteinExistence type="inferred from homology"/>
<evidence type="ECO:0000256" key="4">
    <source>
        <dbReference type="ARBA" id="ARBA00013558"/>
    </source>
</evidence>
<dbReference type="Proteomes" id="UP000245086">
    <property type="component" value="Unassembled WGS sequence"/>
</dbReference>
<dbReference type="Gene3D" id="3.90.1150.10">
    <property type="entry name" value="Aspartate Aminotransferase, domain 1"/>
    <property type="match status" value="1"/>
</dbReference>
<keyword evidence="8" id="KW-0408">Iron</keyword>
<feature type="domain" description="Aminotransferase class V" evidence="11">
    <location>
        <begin position="6"/>
        <end position="360"/>
    </location>
</feature>
<keyword evidence="7" id="KW-0663">Pyridoxal phosphate</keyword>
<dbReference type="SUPFAM" id="SSF53383">
    <property type="entry name" value="PLP-dependent transferases"/>
    <property type="match status" value="1"/>
</dbReference>
<dbReference type="PANTHER" id="PTHR11601">
    <property type="entry name" value="CYSTEINE DESULFURYLASE FAMILY MEMBER"/>
    <property type="match status" value="1"/>
</dbReference>
<dbReference type="InterPro" id="IPR015421">
    <property type="entry name" value="PyrdxlP-dep_Trfase_major"/>
</dbReference>
<evidence type="ECO:0000313" key="12">
    <source>
        <dbReference type="EMBL" id="GBF58369.1"/>
    </source>
</evidence>
<comment type="catalytic activity">
    <reaction evidence="10">
        <text>(sulfur carrier)-H + L-cysteine = (sulfur carrier)-SH + L-alanine</text>
        <dbReference type="Rhea" id="RHEA:43892"/>
        <dbReference type="Rhea" id="RHEA-COMP:14737"/>
        <dbReference type="Rhea" id="RHEA-COMP:14739"/>
        <dbReference type="ChEBI" id="CHEBI:29917"/>
        <dbReference type="ChEBI" id="CHEBI:35235"/>
        <dbReference type="ChEBI" id="CHEBI:57972"/>
        <dbReference type="ChEBI" id="CHEBI:64428"/>
        <dbReference type="EC" id="2.8.1.7"/>
    </reaction>
</comment>
<evidence type="ECO:0000256" key="5">
    <source>
        <dbReference type="ARBA" id="ARBA00022679"/>
    </source>
</evidence>
<dbReference type="PANTHER" id="PTHR11601:SF34">
    <property type="entry name" value="CYSTEINE DESULFURASE"/>
    <property type="match status" value="1"/>
</dbReference>
<dbReference type="InterPro" id="IPR015424">
    <property type="entry name" value="PyrdxlP-dep_Trfase"/>
</dbReference>
<keyword evidence="6" id="KW-0479">Metal-binding</keyword>
<evidence type="ECO:0000256" key="2">
    <source>
        <dbReference type="ARBA" id="ARBA00003120"/>
    </source>
</evidence>
<evidence type="ECO:0000256" key="6">
    <source>
        <dbReference type="ARBA" id="ARBA00022723"/>
    </source>
</evidence>
<dbReference type="GO" id="GO:0046872">
    <property type="term" value="F:metal ion binding"/>
    <property type="evidence" value="ECO:0007669"/>
    <property type="project" value="UniProtKB-KW"/>
</dbReference>
<sequence>MTSRLYADHNATTPLRPEARAAMLEALDVGGNPSSVHGEGRRAKRLLEDARESLAKVLECQAEAITLTSGATEALHLCLESAKAMGFGPVFISAVEHDAVWTYAARLWPEAQIIPVNRGGLVDVAWLSGELDNQRGQPLVIVQGANNEVGTLQPLNLISTKVRAVGGALLCDGVQLLGKVSVGQFAGLADWLVVSSHKIGGPGGAGALISAPGIDVVNHRSGGGQERGGRSGTENIAAIAGFAAAARAACGDDAVLDFQRLTSEARHGFELAVATALPEVEFVGHQVRRLANTSCIVVEGWEGAAQVMALDLAGAAISAGSACSSGKVKMSRVLKAAGFSDLAATSAIRASFGWSSQVEDGARLADLYLKAAARAGRPLSSQAA</sequence>
<dbReference type="GO" id="GO:0031071">
    <property type="term" value="F:cysteine desulfurase activity"/>
    <property type="evidence" value="ECO:0007669"/>
    <property type="project" value="UniProtKB-EC"/>
</dbReference>
<dbReference type="Gene3D" id="1.10.260.50">
    <property type="match status" value="1"/>
</dbReference>
<dbReference type="AlphaFoldDB" id="A0A2P2EBE6"/>
<evidence type="ECO:0000256" key="7">
    <source>
        <dbReference type="ARBA" id="ARBA00022898"/>
    </source>
</evidence>
<comment type="caution">
    <text evidence="12">The sequence shown here is derived from an EMBL/GenBank/DDBJ whole genome shotgun (WGS) entry which is preliminary data.</text>
</comment>
<name>A0A2P2EBE6_9PROT</name>
<accession>A0A2P2EBE6</accession>
<dbReference type="Pfam" id="PF00266">
    <property type="entry name" value="Aminotran_5"/>
    <property type="match status" value="1"/>
</dbReference>
<dbReference type="PIRSF" id="PIRSF005572">
    <property type="entry name" value="NifS"/>
    <property type="match status" value="1"/>
</dbReference>
<comment type="cofactor">
    <cofactor evidence="1">
        <name>pyridoxal 5'-phosphate</name>
        <dbReference type="ChEBI" id="CHEBI:597326"/>
    </cofactor>
</comment>
<dbReference type="InterPro" id="IPR015422">
    <property type="entry name" value="PyrdxlP-dep_Trfase_small"/>
</dbReference>
<dbReference type="GO" id="GO:0051536">
    <property type="term" value="F:iron-sulfur cluster binding"/>
    <property type="evidence" value="ECO:0007669"/>
    <property type="project" value="UniProtKB-KW"/>
</dbReference>
<organism evidence="12 13">
    <name type="scientific">Candidatus Phycosocius bacilliformis</name>
    <dbReference type="NCBI Taxonomy" id="1445552"/>
    <lineage>
        <taxon>Bacteria</taxon>
        <taxon>Pseudomonadati</taxon>
        <taxon>Pseudomonadota</taxon>
        <taxon>Alphaproteobacteria</taxon>
        <taxon>Caulobacterales</taxon>
        <taxon>Caulobacterales incertae sedis</taxon>
        <taxon>Candidatus Phycosocius</taxon>
    </lineage>
</organism>
<evidence type="ECO:0000259" key="11">
    <source>
        <dbReference type="Pfam" id="PF00266"/>
    </source>
</evidence>
<dbReference type="EMBL" id="BFBR01000006">
    <property type="protein sequence ID" value="GBF58369.1"/>
    <property type="molecule type" value="Genomic_DNA"/>
</dbReference>
<keyword evidence="13" id="KW-1185">Reference proteome</keyword>
<evidence type="ECO:0000256" key="1">
    <source>
        <dbReference type="ARBA" id="ARBA00001933"/>
    </source>
</evidence>
<gene>
    <name evidence="12" type="primary">iscS</name>
    <name evidence="12" type="ORF">PbB2_02050</name>
</gene>
<evidence type="ECO:0000256" key="3">
    <source>
        <dbReference type="ARBA" id="ARBA00006490"/>
    </source>
</evidence>
<protein>
    <recommendedName>
        <fullName evidence="4">Cysteine desulfurase</fullName>
    </recommendedName>
</protein>
<dbReference type="Gene3D" id="3.40.640.10">
    <property type="entry name" value="Type I PLP-dependent aspartate aminotransferase-like (Major domain)"/>
    <property type="match status" value="1"/>
</dbReference>
<evidence type="ECO:0000256" key="9">
    <source>
        <dbReference type="ARBA" id="ARBA00023014"/>
    </source>
</evidence>
<dbReference type="RefSeq" id="WP_108985233.1">
    <property type="nucleotide sequence ID" value="NZ_BFBR01000006.1"/>
</dbReference>
<keyword evidence="9" id="KW-0411">Iron-sulfur</keyword>
<dbReference type="InterPro" id="IPR000192">
    <property type="entry name" value="Aminotrans_V_dom"/>
</dbReference>
<evidence type="ECO:0000256" key="8">
    <source>
        <dbReference type="ARBA" id="ARBA00023004"/>
    </source>
</evidence>
<comment type="function">
    <text evidence="2">Catalyzes the removal of elemental sulfur atoms from cysteine to produce alanine. Seems to participate in the biosynthesis of the nitrogenase metalloclusters by providing the inorganic sulfur required for the Fe-S core formation.</text>
</comment>
<comment type="similarity">
    <text evidence="3">Belongs to the class-V pyridoxal-phosphate-dependent aminotransferase family. NifS/IscS subfamily.</text>
</comment>
<evidence type="ECO:0000256" key="10">
    <source>
        <dbReference type="ARBA" id="ARBA00050776"/>
    </source>
</evidence>
<evidence type="ECO:0000313" key="13">
    <source>
        <dbReference type="Proteomes" id="UP000245086"/>
    </source>
</evidence>
<reference evidence="12 13" key="1">
    <citation type="journal article" date="2018" name="Genome Announc.">
        <title>Draft Genome Sequence of "Candidatus Phycosocius bacilliformis," an Alphaproteobacterial Ectosymbiont of the Hydrocarbon-Producing Green Alga Botryococcus braunii.</title>
        <authorList>
            <person name="Tanabe Y."/>
            <person name="Yamaguchi H."/>
            <person name="Watanabe M.M."/>
        </authorList>
    </citation>
    <scope>NUCLEOTIDE SEQUENCE [LARGE SCALE GENOMIC DNA]</scope>
    <source>
        <strain evidence="12 13">BOTRYCO-2</strain>
    </source>
</reference>
<dbReference type="InterPro" id="IPR016454">
    <property type="entry name" value="Cysteine_dSase"/>
</dbReference>
<keyword evidence="5 12" id="KW-0808">Transferase</keyword>
<dbReference type="OrthoDB" id="9808002at2"/>